<organism evidence="3 4">
    <name type="scientific">Paxillus rubicundulus Ve08.2h10</name>
    <dbReference type="NCBI Taxonomy" id="930991"/>
    <lineage>
        <taxon>Eukaryota</taxon>
        <taxon>Fungi</taxon>
        <taxon>Dikarya</taxon>
        <taxon>Basidiomycota</taxon>
        <taxon>Agaricomycotina</taxon>
        <taxon>Agaricomycetes</taxon>
        <taxon>Agaricomycetidae</taxon>
        <taxon>Boletales</taxon>
        <taxon>Paxilineae</taxon>
        <taxon>Paxillaceae</taxon>
        <taxon>Paxillus</taxon>
    </lineage>
</organism>
<dbReference type="GO" id="GO:0005634">
    <property type="term" value="C:nucleus"/>
    <property type="evidence" value="ECO:0007669"/>
    <property type="project" value="TreeGrafter"/>
</dbReference>
<protein>
    <recommendedName>
        <fullName evidence="2">SRR1-like domain-containing protein</fullName>
    </recommendedName>
</protein>
<dbReference type="OrthoDB" id="551431at2759"/>
<evidence type="ECO:0000313" key="3">
    <source>
        <dbReference type="EMBL" id="KIL00132.1"/>
    </source>
</evidence>
<reference evidence="3 4" key="1">
    <citation type="submission" date="2014-04" db="EMBL/GenBank/DDBJ databases">
        <authorList>
            <consortium name="DOE Joint Genome Institute"/>
            <person name="Kuo A."/>
            <person name="Kohler A."/>
            <person name="Jargeat P."/>
            <person name="Nagy L.G."/>
            <person name="Floudas D."/>
            <person name="Copeland A."/>
            <person name="Barry K.W."/>
            <person name="Cichocki N."/>
            <person name="Veneault-Fourrey C."/>
            <person name="LaButti K."/>
            <person name="Lindquist E.A."/>
            <person name="Lipzen A."/>
            <person name="Lundell T."/>
            <person name="Morin E."/>
            <person name="Murat C."/>
            <person name="Sun H."/>
            <person name="Tunlid A."/>
            <person name="Henrissat B."/>
            <person name="Grigoriev I.V."/>
            <person name="Hibbett D.S."/>
            <person name="Martin F."/>
            <person name="Nordberg H.P."/>
            <person name="Cantor M.N."/>
            <person name="Hua S.X."/>
        </authorList>
    </citation>
    <scope>NUCLEOTIDE SEQUENCE [LARGE SCALE GENOMIC DNA]</scope>
    <source>
        <strain evidence="3 4">Ve08.2h10</strain>
    </source>
</reference>
<dbReference type="AlphaFoldDB" id="A0A0D0E5S6"/>
<dbReference type="Proteomes" id="UP000054538">
    <property type="component" value="Unassembled WGS sequence"/>
</dbReference>
<reference evidence="4" key="2">
    <citation type="submission" date="2015-01" db="EMBL/GenBank/DDBJ databases">
        <title>Evolutionary Origins and Diversification of the Mycorrhizal Mutualists.</title>
        <authorList>
            <consortium name="DOE Joint Genome Institute"/>
            <consortium name="Mycorrhizal Genomics Consortium"/>
            <person name="Kohler A."/>
            <person name="Kuo A."/>
            <person name="Nagy L.G."/>
            <person name="Floudas D."/>
            <person name="Copeland A."/>
            <person name="Barry K.W."/>
            <person name="Cichocki N."/>
            <person name="Veneault-Fourrey C."/>
            <person name="LaButti K."/>
            <person name="Lindquist E.A."/>
            <person name="Lipzen A."/>
            <person name="Lundell T."/>
            <person name="Morin E."/>
            <person name="Murat C."/>
            <person name="Riley R."/>
            <person name="Ohm R."/>
            <person name="Sun H."/>
            <person name="Tunlid A."/>
            <person name="Henrissat B."/>
            <person name="Grigoriev I.V."/>
            <person name="Hibbett D.S."/>
            <person name="Martin F."/>
        </authorList>
    </citation>
    <scope>NUCLEOTIDE SEQUENCE [LARGE SCALE GENOMIC DNA]</scope>
    <source>
        <strain evidence="4">Ve08.2h10</strain>
    </source>
</reference>
<dbReference type="GO" id="GO:0005737">
    <property type="term" value="C:cytoplasm"/>
    <property type="evidence" value="ECO:0007669"/>
    <property type="project" value="TreeGrafter"/>
</dbReference>
<dbReference type="PANTHER" id="PTHR28626">
    <property type="entry name" value="SRR1-LIKE PROTEIN"/>
    <property type="match status" value="1"/>
</dbReference>
<gene>
    <name evidence="3" type="ORF">PAXRUDRAFT_345794</name>
</gene>
<proteinExistence type="inferred from homology"/>
<comment type="similarity">
    <text evidence="1">Belongs to the SRR1 family.</text>
</comment>
<evidence type="ECO:0000256" key="1">
    <source>
        <dbReference type="ARBA" id="ARBA00009856"/>
    </source>
</evidence>
<dbReference type="InterPro" id="IPR040044">
    <property type="entry name" value="SRR1L"/>
</dbReference>
<dbReference type="InterPro" id="IPR012942">
    <property type="entry name" value="SRR1-like"/>
</dbReference>
<keyword evidence="4" id="KW-1185">Reference proteome</keyword>
<feature type="domain" description="SRR1-like" evidence="2">
    <location>
        <begin position="5"/>
        <end position="163"/>
    </location>
</feature>
<dbReference type="PANTHER" id="PTHR28626:SF3">
    <property type="entry name" value="SRR1-LIKE PROTEIN"/>
    <property type="match status" value="1"/>
</dbReference>
<evidence type="ECO:0000313" key="4">
    <source>
        <dbReference type="Proteomes" id="UP000054538"/>
    </source>
</evidence>
<dbReference type="InParanoid" id="A0A0D0E5S6"/>
<dbReference type="HOGENOM" id="CLU_062516_2_0_1"/>
<sequence>MRIEPRDVLCLGLGSPCSSRDARAQLAFLSRLCALSNIDSANVSVYDPVFTDADRRLFQVLGMQCPSDIKQVKHSLDGPTILYMPHCDLKLYEIVIRANWTYGRLCDIVFLANCFSDYIDNNPASKLEEQSPCLRRLAPLVESWPLPTSGAFPTAFNNLSVQYVKREPLSLEGDTFWHLVEMS</sequence>
<dbReference type="Pfam" id="PF07985">
    <property type="entry name" value="SRR1"/>
    <property type="match status" value="1"/>
</dbReference>
<name>A0A0D0E5S6_9AGAM</name>
<accession>A0A0D0E5S6</accession>
<evidence type="ECO:0000259" key="2">
    <source>
        <dbReference type="Pfam" id="PF07985"/>
    </source>
</evidence>
<dbReference type="EMBL" id="KN824841">
    <property type="protein sequence ID" value="KIL00132.1"/>
    <property type="molecule type" value="Genomic_DNA"/>
</dbReference>